<dbReference type="PANTHER" id="PTHR12161:SF83">
    <property type="entry name" value="IST1-LIKE PROTEIN"/>
    <property type="match status" value="1"/>
</dbReference>
<organism evidence="3 4">
    <name type="scientific">Datura stramonium</name>
    <name type="common">Jimsonweed</name>
    <name type="synonym">Common thornapple</name>
    <dbReference type="NCBI Taxonomy" id="4076"/>
    <lineage>
        <taxon>Eukaryota</taxon>
        <taxon>Viridiplantae</taxon>
        <taxon>Streptophyta</taxon>
        <taxon>Embryophyta</taxon>
        <taxon>Tracheophyta</taxon>
        <taxon>Spermatophyta</taxon>
        <taxon>Magnoliopsida</taxon>
        <taxon>eudicotyledons</taxon>
        <taxon>Gunneridae</taxon>
        <taxon>Pentapetalae</taxon>
        <taxon>asterids</taxon>
        <taxon>lamiids</taxon>
        <taxon>Solanales</taxon>
        <taxon>Solanaceae</taxon>
        <taxon>Solanoideae</taxon>
        <taxon>Datureae</taxon>
        <taxon>Datura</taxon>
    </lineage>
</organism>
<reference evidence="3 4" key="1">
    <citation type="journal article" date="2021" name="BMC Genomics">
        <title>Datura genome reveals duplications of psychoactive alkaloid biosynthetic genes and high mutation rate following tissue culture.</title>
        <authorList>
            <person name="Rajewski A."/>
            <person name="Carter-House D."/>
            <person name="Stajich J."/>
            <person name="Litt A."/>
        </authorList>
    </citation>
    <scope>NUCLEOTIDE SEQUENCE [LARGE SCALE GENOMIC DNA]</scope>
    <source>
        <strain evidence="3">AR-01</strain>
    </source>
</reference>
<evidence type="ECO:0000313" key="4">
    <source>
        <dbReference type="Proteomes" id="UP000823775"/>
    </source>
</evidence>
<feature type="compositionally biased region" description="Basic and acidic residues" evidence="2">
    <location>
        <begin position="249"/>
        <end position="260"/>
    </location>
</feature>
<dbReference type="EMBL" id="JACEIK010000389">
    <property type="protein sequence ID" value="MCD7456223.1"/>
    <property type="molecule type" value="Genomic_DNA"/>
</dbReference>
<proteinExistence type="inferred from homology"/>
<gene>
    <name evidence="3" type="ORF">HAX54_030936</name>
</gene>
<dbReference type="Gene3D" id="1.20.1260.60">
    <property type="entry name" value="Vacuolar protein sorting-associated protein Ist1"/>
    <property type="match status" value="1"/>
</dbReference>
<protein>
    <recommendedName>
        <fullName evidence="5">IST1-like protein</fullName>
    </recommendedName>
</protein>
<keyword evidence="4" id="KW-1185">Reference proteome</keyword>
<evidence type="ECO:0000256" key="1">
    <source>
        <dbReference type="ARBA" id="ARBA00005536"/>
    </source>
</evidence>
<evidence type="ECO:0000313" key="3">
    <source>
        <dbReference type="EMBL" id="MCD7456223.1"/>
    </source>
</evidence>
<feature type="region of interest" description="Disordered" evidence="2">
    <location>
        <begin position="248"/>
        <end position="316"/>
    </location>
</feature>
<dbReference type="PANTHER" id="PTHR12161">
    <property type="entry name" value="IST1 FAMILY MEMBER"/>
    <property type="match status" value="1"/>
</dbReference>
<sequence>MGKKLDALLGRNFKTTKFKATANLAISRVSVLKNQRQVRCSIARSDVVQLLNLGYHERALLRVEQVIKEQNMLDVFGMVEGYCLVAIERINLIQQEKICPEELKEAISSLIYAASRCGEFPELQELRTIFTSRFGKEFAARAVELRNNCGVNTKMIQKLSTRMPSLEQRTRVLKEIAAENNIVLKIEETILENTEETKVAEKWKDQPVLPQDVDHGARGKYKDVADAAQAAFESAAYAAAAARAAVELSRSESRDPDDPKSPGQKPRNASDFHEDLKSEFHAGEEKNSEGVNVGDGVEKIQPSGNYGFHPEVNQFSDGDDEVEELKQRKFNEKFKRSVSASSSDSADDILVDEVIDPRHGVIFDEIDEEVGGDSRVLSLKHPKNEVFGSPVHQAGNEKEIEGFAKQGAENLDISKKPISVRTRKNYHWWNKDG</sequence>
<accession>A0ABS8SBM7</accession>
<feature type="compositionally biased region" description="Basic and acidic residues" evidence="2">
    <location>
        <begin position="268"/>
        <end position="288"/>
    </location>
</feature>
<dbReference type="InterPro" id="IPR042277">
    <property type="entry name" value="IST1-like"/>
</dbReference>
<evidence type="ECO:0000256" key="2">
    <source>
        <dbReference type="SAM" id="MobiDB-lite"/>
    </source>
</evidence>
<comment type="caution">
    <text evidence="3">The sequence shown here is derived from an EMBL/GenBank/DDBJ whole genome shotgun (WGS) entry which is preliminary data.</text>
</comment>
<comment type="similarity">
    <text evidence="1">Belongs to the IST1 family.</text>
</comment>
<dbReference type="InterPro" id="IPR005061">
    <property type="entry name" value="Ist1"/>
</dbReference>
<dbReference type="Pfam" id="PF03398">
    <property type="entry name" value="Ist1"/>
    <property type="match status" value="1"/>
</dbReference>
<dbReference type="Proteomes" id="UP000823775">
    <property type="component" value="Unassembled WGS sequence"/>
</dbReference>
<evidence type="ECO:0008006" key="5">
    <source>
        <dbReference type="Google" id="ProtNLM"/>
    </source>
</evidence>
<name>A0ABS8SBM7_DATST</name>